<name>A0A6J4TZ11_9BACT</name>
<reference evidence="1" key="1">
    <citation type="submission" date="2020-02" db="EMBL/GenBank/DDBJ databases">
        <authorList>
            <person name="Meier V. D."/>
        </authorList>
    </citation>
    <scope>NUCLEOTIDE SEQUENCE</scope>
    <source>
        <strain evidence="1">AVDCRST_MAG59</strain>
    </source>
</reference>
<dbReference type="AlphaFoldDB" id="A0A6J4TZ11"/>
<organism evidence="1">
    <name type="scientific">uncultured Thermomicrobiales bacterium</name>
    <dbReference type="NCBI Taxonomy" id="1645740"/>
    <lineage>
        <taxon>Bacteria</taxon>
        <taxon>Pseudomonadati</taxon>
        <taxon>Thermomicrobiota</taxon>
        <taxon>Thermomicrobia</taxon>
        <taxon>Thermomicrobiales</taxon>
        <taxon>environmental samples</taxon>
    </lineage>
</organism>
<gene>
    <name evidence="1" type="ORF">AVDCRST_MAG59-289</name>
</gene>
<proteinExistence type="predicted"/>
<sequence length="48" mass="5064">MFLHRRSLVAAASAVAAALTRPLARVLAAEPKPPLAFLHFAVTGISPR</sequence>
<dbReference type="EMBL" id="CADCWF010000012">
    <property type="protein sequence ID" value="CAA9535600.1"/>
    <property type="molecule type" value="Genomic_DNA"/>
</dbReference>
<accession>A0A6J4TZ11</accession>
<evidence type="ECO:0000313" key="1">
    <source>
        <dbReference type="EMBL" id="CAA9535600.1"/>
    </source>
</evidence>
<protein>
    <submittedName>
        <fullName evidence="1">Uncharacterized protein</fullName>
    </submittedName>
</protein>